<organism evidence="1 2">
    <name type="scientific">Thermosporothrix hazakensis</name>
    <dbReference type="NCBI Taxonomy" id="644383"/>
    <lineage>
        <taxon>Bacteria</taxon>
        <taxon>Bacillati</taxon>
        <taxon>Chloroflexota</taxon>
        <taxon>Ktedonobacteria</taxon>
        <taxon>Ktedonobacterales</taxon>
        <taxon>Thermosporotrichaceae</taxon>
        <taxon>Thermosporothrix</taxon>
    </lineage>
</organism>
<reference evidence="1 2" key="1">
    <citation type="submission" date="2018-06" db="EMBL/GenBank/DDBJ databases">
        <title>Genomic Encyclopedia of Archaeal and Bacterial Type Strains, Phase II (KMG-II): from individual species to whole genera.</title>
        <authorList>
            <person name="Goeker M."/>
        </authorList>
    </citation>
    <scope>NUCLEOTIDE SEQUENCE [LARGE SCALE GENOMIC DNA]</scope>
    <source>
        <strain evidence="1 2">ATCC BAA-1881</strain>
    </source>
</reference>
<name>A0A326UE09_THEHA</name>
<dbReference type="SUPFAM" id="SSF55781">
    <property type="entry name" value="GAF domain-like"/>
    <property type="match status" value="1"/>
</dbReference>
<dbReference type="EMBL" id="QKUF01000001">
    <property type="protein sequence ID" value="PZW36526.1"/>
    <property type="molecule type" value="Genomic_DNA"/>
</dbReference>
<dbReference type="AlphaFoldDB" id="A0A326UE09"/>
<keyword evidence="2" id="KW-1185">Reference proteome</keyword>
<evidence type="ECO:0008006" key="3">
    <source>
        <dbReference type="Google" id="ProtNLM"/>
    </source>
</evidence>
<protein>
    <recommendedName>
        <fullName evidence="3">GAF domain-containing protein</fullName>
    </recommendedName>
</protein>
<dbReference type="Proteomes" id="UP000248806">
    <property type="component" value="Unassembled WGS sequence"/>
</dbReference>
<evidence type="ECO:0000313" key="2">
    <source>
        <dbReference type="Proteomes" id="UP000248806"/>
    </source>
</evidence>
<gene>
    <name evidence="1" type="ORF">EI42_00702</name>
</gene>
<sequence length="343" mass="39992">MERPSSWRSLLSQKIQDPRERQSLAKALKVNAVTLLRWAQNTSNPRYQHLRRLLDLVPEERAVWLELLQAEFPDFLPLGEGTEAKDETLFIPSRVYAEVFSKYVMLPRVQRSWCIIEIVLQNALKQLAPQRRGMAVTLVKCMPPVHGRIRSLREYVGYGYTPWKDNLEQQAVFLGIESLAGYVVSSCHPRMIQNSKEYTGILPGKWDKWERSAAAYPIFRADRVAGCLLVSCAEPNYFTTARLKLIEYYAELLVLAFEAHEFYELQAIQLKMMPKYTEQDEHFKHFRARVNQLMQEEGRKGRALEVKQAEQEMWKIFENELLEMAERANLERTILSPQEPPST</sequence>
<proteinExistence type="predicted"/>
<evidence type="ECO:0000313" key="1">
    <source>
        <dbReference type="EMBL" id="PZW36526.1"/>
    </source>
</evidence>
<dbReference type="InterPro" id="IPR029016">
    <property type="entry name" value="GAF-like_dom_sf"/>
</dbReference>
<dbReference type="RefSeq" id="WP_111318842.1">
    <property type="nucleotide sequence ID" value="NZ_BIFX01000001.1"/>
</dbReference>
<dbReference type="OrthoDB" id="145547at2"/>
<accession>A0A326UE09</accession>
<comment type="caution">
    <text evidence="1">The sequence shown here is derived from an EMBL/GenBank/DDBJ whole genome shotgun (WGS) entry which is preliminary data.</text>
</comment>
<dbReference type="Gene3D" id="3.30.450.40">
    <property type="match status" value="1"/>
</dbReference>